<evidence type="ECO:0000256" key="1">
    <source>
        <dbReference type="SAM" id="MobiDB-lite"/>
    </source>
</evidence>
<proteinExistence type="predicted"/>
<keyword evidence="2" id="KW-0472">Membrane</keyword>
<feature type="transmembrane region" description="Helical" evidence="2">
    <location>
        <begin position="304"/>
        <end position="325"/>
    </location>
</feature>
<comment type="caution">
    <text evidence="3">The sequence shown here is derived from an EMBL/GenBank/DDBJ whole genome shotgun (WGS) entry which is preliminary data.</text>
</comment>
<dbReference type="AlphaFoldDB" id="A0A699INA6"/>
<feature type="region of interest" description="Disordered" evidence="1">
    <location>
        <begin position="127"/>
        <end position="182"/>
    </location>
</feature>
<keyword evidence="2" id="KW-0812">Transmembrane</keyword>
<evidence type="ECO:0000256" key="2">
    <source>
        <dbReference type="SAM" id="Phobius"/>
    </source>
</evidence>
<reference evidence="3" key="1">
    <citation type="journal article" date="2019" name="Sci. Rep.">
        <title>Draft genome of Tanacetum cinerariifolium, the natural source of mosquito coil.</title>
        <authorList>
            <person name="Yamashiro T."/>
            <person name="Shiraishi A."/>
            <person name="Satake H."/>
            <person name="Nakayama K."/>
        </authorList>
    </citation>
    <scope>NUCLEOTIDE SEQUENCE</scope>
</reference>
<sequence>GKLIQKLLLNQKCMGYLVRAYYSISSTRLPNQNFVKPPPEEEMVQFIKELEYTGKCDMLYVIYTDHMHQPCRTFTAIINRYIKVCLQTEDYQKCGALIPEEMINQDIKDSKSYETYLDFATRKATPKKARKFKKPAPPSKRQTLVLENETAKKPKRAKHPEPAKKSAPAKEDVSSKKPSRKKTASVFIRDTLVVSMSKNKAQAKVDRCKDMDLLSEVALLEAAQLKKVLKKSKQDTRMLYTSGSNDGVGFQPKVLDELQENKTGTNEGTSTIPGFLMCPKINLRVKTSLGEIVEMMMIVMMMRMMMTVMMMVIMLKVMMIINKLMMKRQNLMMMKKKNKMMTSYILTMKQMMNPRSLM</sequence>
<feature type="compositionally biased region" description="Basic and acidic residues" evidence="1">
    <location>
        <begin position="159"/>
        <end position="175"/>
    </location>
</feature>
<accession>A0A699INA6</accession>
<gene>
    <name evidence="3" type="ORF">Tci_537453</name>
</gene>
<feature type="non-terminal residue" evidence="3">
    <location>
        <position position="1"/>
    </location>
</feature>
<protein>
    <submittedName>
        <fullName evidence="3">Uncharacterized protein</fullName>
    </submittedName>
</protein>
<organism evidence="3">
    <name type="scientific">Tanacetum cinerariifolium</name>
    <name type="common">Dalmatian daisy</name>
    <name type="synonym">Chrysanthemum cinerariifolium</name>
    <dbReference type="NCBI Taxonomy" id="118510"/>
    <lineage>
        <taxon>Eukaryota</taxon>
        <taxon>Viridiplantae</taxon>
        <taxon>Streptophyta</taxon>
        <taxon>Embryophyta</taxon>
        <taxon>Tracheophyta</taxon>
        <taxon>Spermatophyta</taxon>
        <taxon>Magnoliopsida</taxon>
        <taxon>eudicotyledons</taxon>
        <taxon>Gunneridae</taxon>
        <taxon>Pentapetalae</taxon>
        <taxon>asterids</taxon>
        <taxon>campanulids</taxon>
        <taxon>Asterales</taxon>
        <taxon>Asteraceae</taxon>
        <taxon>Asteroideae</taxon>
        <taxon>Anthemideae</taxon>
        <taxon>Anthemidinae</taxon>
        <taxon>Tanacetum</taxon>
    </lineage>
</organism>
<keyword evidence="2" id="KW-1133">Transmembrane helix</keyword>
<name>A0A699INA6_TANCI</name>
<dbReference type="EMBL" id="BKCJ010305918">
    <property type="protein sequence ID" value="GEZ65480.1"/>
    <property type="molecule type" value="Genomic_DNA"/>
</dbReference>
<evidence type="ECO:0000313" key="3">
    <source>
        <dbReference type="EMBL" id="GEZ65480.1"/>
    </source>
</evidence>